<dbReference type="FunFam" id="3.30.300.110:FF:000001">
    <property type="entry name" value="tRNA (guanine(37)-N1)-methyltransferase"/>
    <property type="match status" value="1"/>
</dbReference>
<keyword evidence="2 10" id="KW-0963">Cytoplasm</keyword>
<dbReference type="Proteomes" id="UP000813385">
    <property type="component" value="Unassembled WGS sequence"/>
</dbReference>
<dbReference type="PROSITE" id="PS51684">
    <property type="entry name" value="SAM_MT_TRM5_TYW2"/>
    <property type="match status" value="1"/>
</dbReference>
<accession>A0A8K0X290</accession>
<dbReference type="Pfam" id="PF25133">
    <property type="entry name" value="TYW2_N_2"/>
    <property type="match status" value="1"/>
</dbReference>
<dbReference type="GO" id="GO:0005759">
    <property type="term" value="C:mitochondrial matrix"/>
    <property type="evidence" value="ECO:0007669"/>
    <property type="project" value="UniProtKB-SubCell"/>
</dbReference>
<evidence type="ECO:0000313" key="12">
    <source>
        <dbReference type="EMBL" id="KAH7359016.1"/>
    </source>
</evidence>
<evidence type="ECO:0000256" key="5">
    <source>
        <dbReference type="ARBA" id="ARBA00022691"/>
    </source>
</evidence>
<dbReference type="EMBL" id="JAGPXD010000004">
    <property type="protein sequence ID" value="KAH7359016.1"/>
    <property type="molecule type" value="Genomic_DNA"/>
</dbReference>
<dbReference type="Gene3D" id="3.30.300.110">
    <property type="entry name" value="Met-10+ protein-like domains"/>
    <property type="match status" value="1"/>
</dbReference>
<feature type="binding site" evidence="10">
    <location>
        <position position="347"/>
    </location>
    <ligand>
        <name>S-adenosyl-L-methionine</name>
        <dbReference type="ChEBI" id="CHEBI:59789"/>
    </ligand>
</feature>
<keyword evidence="3 10" id="KW-0489">Methyltransferase</keyword>
<protein>
    <recommendedName>
        <fullName evidence="10">tRNA (guanine(37)-N1)-methyltransferase</fullName>
        <ecNumber evidence="10">2.1.1.228</ecNumber>
    </recommendedName>
    <alternativeName>
        <fullName evidence="10">M1G-methyltransferase</fullName>
    </alternativeName>
    <alternativeName>
        <fullName evidence="10">tRNA [GM37] methyltransferase</fullName>
    </alternativeName>
    <alternativeName>
        <fullName evidence="10">tRNA methyltransferase 5</fullName>
    </alternativeName>
</protein>
<dbReference type="InterPro" id="IPR030382">
    <property type="entry name" value="MeTrfase_TRM5/TYW2"/>
</dbReference>
<dbReference type="Gene3D" id="3.40.50.150">
    <property type="entry name" value="Vaccinia Virus protein VP39"/>
    <property type="match status" value="1"/>
</dbReference>
<evidence type="ECO:0000256" key="2">
    <source>
        <dbReference type="ARBA" id="ARBA00022490"/>
    </source>
</evidence>
<feature type="domain" description="SAM-dependent methyltransferase TRM5/TYW2-type" evidence="11">
    <location>
        <begin position="134"/>
        <end position="445"/>
    </location>
</feature>
<dbReference type="InterPro" id="IPR056744">
    <property type="entry name" value="TRM5/TYW2-like_N"/>
</dbReference>
<organism evidence="12 13">
    <name type="scientific">Plectosphaerella cucumerina</name>
    <dbReference type="NCBI Taxonomy" id="40658"/>
    <lineage>
        <taxon>Eukaryota</taxon>
        <taxon>Fungi</taxon>
        <taxon>Dikarya</taxon>
        <taxon>Ascomycota</taxon>
        <taxon>Pezizomycotina</taxon>
        <taxon>Sordariomycetes</taxon>
        <taxon>Hypocreomycetidae</taxon>
        <taxon>Glomerellales</taxon>
        <taxon>Plectosphaerellaceae</taxon>
        <taxon>Plectosphaerella</taxon>
    </lineage>
</organism>
<reference evidence="12" key="1">
    <citation type="journal article" date="2021" name="Nat. Commun.">
        <title>Genetic determinants of endophytism in the Arabidopsis root mycobiome.</title>
        <authorList>
            <person name="Mesny F."/>
            <person name="Miyauchi S."/>
            <person name="Thiergart T."/>
            <person name="Pickel B."/>
            <person name="Atanasova L."/>
            <person name="Karlsson M."/>
            <person name="Huettel B."/>
            <person name="Barry K.W."/>
            <person name="Haridas S."/>
            <person name="Chen C."/>
            <person name="Bauer D."/>
            <person name="Andreopoulos W."/>
            <person name="Pangilinan J."/>
            <person name="LaButti K."/>
            <person name="Riley R."/>
            <person name="Lipzen A."/>
            <person name="Clum A."/>
            <person name="Drula E."/>
            <person name="Henrissat B."/>
            <person name="Kohler A."/>
            <person name="Grigoriev I.V."/>
            <person name="Martin F.M."/>
            <person name="Hacquard S."/>
        </authorList>
    </citation>
    <scope>NUCLEOTIDE SEQUENCE</scope>
    <source>
        <strain evidence="12">MPI-CAGE-AT-0016</strain>
    </source>
</reference>
<name>A0A8K0X290_9PEZI</name>
<feature type="binding site" evidence="10">
    <location>
        <position position="225"/>
    </location>
    <ligand>
        <name>S-adenosyl-L-methionine</name>
        <dbReference type="ChEBI" id="CHEBI:59789"/>
    </ligand>
</feature>
<dbReference type="Pfam" id="PF02475">
    <property type="entry name" value="TRM5-TYW2_MTfase"/>
    <property type="match status" value="1"/>
</dbReference>
<dbReference type="SUPFAM" id="SSF53335">
    <property type="entry name" value="S-adenosyl-L-methionine-dependent methyltransferases"/>
    <property type="match status" value="1"/>
</dbReference>
<dbReference type="GO" id="GO:0002939">
    <property type="term" value="P:tRNA N1-guanine methylation"/>
    <property type="evidence" value="ECO:0007669"/>
    <property type="project" value="TreeGrafter"/>
</dbReference>
<feature type="binding site" evidence="10">
    <location>
        <begin position="291"/>
        <end position="292"/>
    </location>
    <ligand>
        <name>S-adenosyl-L-methionine</name>
        <dbReference type="ChEBI" id="CHEBI:59789"/>
    </ligand>
</feature>
<keyword evidence="6 10" id="KW-0819">tRNA processing</keyword>
<keyword evidence="13" id="KW-1185">Reference proteome</keyword>
<evidence type="ECO:0000259" key="11">
    <source>
        <dbReference type="PROSITE" id="PS51684"/>
    </source>
</evidence>
<comment type="subunit">
    <text evidence="10">Monomer.</text>
</comment>
<dbReference type="EC" id="2.1.1.228" evidence="10"/>
<keyword evidence="5 10" id="KW-0949">S-adenosyl-L-methionine</keyword>
<keyword evidence="4 10" id="KW-0808">Transferase</keyword>
<dbReference type="HAMAP" id="MF_03152">
    <property type="entry name" value="TRM5"/>
    <property type="match status" value="1"/>
</dbReference>
<feature type="binding site" evidence="10">
    <location>
        <begin position="263"/>
        <end position="264"/>
    </location>
    <ligand>
        <name>S-adenosyl-L-methionine</name>
        <dbReference type="ChEBI" id="CHEBI:59789"/>
    </ligand>
</feature>
<dbReference type="InterPro" id="IPR029063">
    <property type="entry name" value="SAM-dependent_MTases_sf"/>
</dbReference>
<keyword evidence="8 10" id="KW-0539">Nucleus</keyword>
<evidence type="ECO:0000256" key="4">
    <source>
        <dbReference type="ARBA" id="ARBA00022679"/>
    </source>
</evidence>
<evidence type="ECO:0000256" key="1">
    <source>
        <dbReference type="ARBA" id="ARBA00009775"/>
    </source>
</evidence>
<evidence type="ECO:0000256" key="6">
    <source>
        <dbReference type="ARBA" id="ARBA00022694"/>
    </source>
</evidence>
<sequence length="458" mass="51307">MLSLRAPLARGMTTLDRSLFQKTLNVAAATVHDPRNIAKYRKQLLKGEELLAWDRLDSCRPDPVEAGKKCLLLKPEVKADVPSTWGPVVQEGVSAKELSVVPFDVDINYDYWGYLDVMNSIIPEDLHDEIPVGFNIAGHVAHLNLRERYLPFKTIIAQVILDKNHKLRTVINKVGNVGSESRFRTFAYEVLAGPDDMDVEVRENDCVFRFDYSKVYWNSKLETEHTRLVKSFQPGEVVCDVMAGIGPFAVPAAKRGVFVFANDMNPESYRYLKDAVKRNKVSQYVRPFNKDGLDFIRESAHIVLDAHKAGDAAIIQPKVSRKLAPDAPRPVAVRVPVPPTIAHFVMNLPASALEFTHRFRGIYHGLESLFEPHTATKLPLVHVHCFAAKQDDEVPLEEICARLQSELGIRFTPGDADVPGEVSIYKVRDVAPKKRMFCASFRIPPEIAFAAPPTSTTS</sequence>
<comment type="caution">
    <text evidence="12">The sequence shown here is derived from an EMBL/GenBank/DDBJ whole genome shotgun (WGS) entry which is preliminary data.</text>
</comment>
<comment type="similarity">
    <text evidence="10">Belongs to the TRM5 / TYW2 family.</text>
</comment>
<evidence type="ECO:0000256" key="9">
    <source>
        <dbReference type="ARBA" id="ARBA00047783"/>
    </source>
</evidence>
<comment type="catalytic activity">
    <reaction evidence="9 10">
        <text>guanosine(37) in tRNA + S-adenosyl-L-methionine = N(1)-methylguanosine(37) in tRNA + S-adenosyl-L-homocysteine + H(+)</text>
        <dbReference type="Rhea" id="RHEA:36899"/>
        <dbReference type="Rhea" id="RHEA-COMP:10145"/>
        <dbReference type="Rhea" id="RHEA-COMP:10147"/>
        <dbReference type="ChEBI" id="CHEBI:15378"/>
        <dbReference type="ChEBI" id="CHEBI:57856"/>
        <dbReference type="ChEBI" id="CHEBI:59789"/>
        <dbReference type="ChEBI" id="CHEBI:73542"/>
        <dbReference type="ChEBI" id="CHEBI:74269"/>
        <dbReference type="EC" id="2.1.1.228"/>
    </reaction>
</comment>
<dbReference type="PANTHER" id="PTHR23245:SF36">
    <property type="entry name" value="TRNA (GUANINE(37)-N1)-METHYLTRANSFERASE"/>
    <property type="match status" value="1"/>
</dbReference>
<evidence type="ECO:0000313" key="13">
    <source>
        <dbReference type="Proteomes" id="UP000813385"/>
    </source>
</evidence>
<dbReference type="InterPro" id="IPR025792">
    <property type="entry name" value="tRNA_Gua_MeTrfase_euk"/>
</dbReference>
<keyword evidence="7 10" id="KW-0496">Mitochondrion</keyword>
<comment type="function">
    <text evidence="10">Specifically methylates the N1 position of guanosine-37 in various cytoplasmic and mitochondrial tRNAs. Methylation is not dependent on the nature of the nucleoside 5' of the target nucleoside. This is the first step in the biosynthesis of wybutosine (yW), a modified base adjacent to the anticodon of tRNAs and required for accurate decoding.</text>
</comment>
<dbReference type="InterPro" id="IPR056743">
    <property type="entry name" value="TRM5-TYW2-like_MTfase"/>
</dbReference>
<dbReference type="OrthoDB" id="408788at2759"/>
<comment type="subcellular location">
    <subcellularLocation>
        <location evidence="10">Mitochondrion matrix</location>
    </subcellularLocation>
    <subcellularLocation>
        <location evidence="10">Nucleus</location>
    </subcellularLocation>
    <subcellularLocation>
        <location evidence="10">Cytoplasm</location>
    </subcellularLocation>
    <text evidence="10">Predominantly in the mitochondria and in the nucleus.</text>
</comment>
<dbReference type="PANTHER" id="PTHR23245">
    <property type="entry name" value="TRNA METHYLTRANSFERASE"/>
    <property type="match status" value="1"/>
</dbReference>
<gene>
    <name evidence="10" type="primary">TRM5</name>
    <name evidence="12" type="ORF">B0T11DRAFT_229248</name>
</gene>
<evidence type="ECO:0000256" key="3">
    <source>
        <dbReference type="ARBA" id="ARBA00022603"/>
    </source>
</evidence>
<comment type="similarity">
    <text evidence="1">Belongs to the class I-like SAM-binding methyltransferase superfamily. TRM5/TYW2 family.</text>
</comment>
<dbReference type="GO" id="GO:0052906">
    <property type="term" value="F:tRNA (guanine(37)-N1)-methyltransferase activity"/>
    <property type="evidence" value="ECO:0007669"/>
    <property type="project" value="UniProtKB-UniRule"/>
</dbReference>
<evidence type="ECO:0000256" key="7">
    <source>
        <dbReference type="ARBA" id="ARBA00023128"/>
    </source>
</evidence>
<dbReference type="AlphaFoldDB" id="A0A8K0X290"/>
<dbReference type="GO" id="GO:0070901">
    <property type="term" value="P:mitochondrial tRNA methylation"/>
    <property type="evidence" value="ECO:0007669"/>
    <property type="project" value="UniProtKB-ARBA"/>
</dbReference>
<evidence type="ECO:0000256" key="10">
    <source>
        <dbReference type="HAMAP-Rule" id="MF_03152"/>
    </source>
</evidence>
<proteinExistence type="inferred from homology"/>
<dbReference type="GO" id="GO:0005634">
    <property type="term" value="C:nucleus"/>
    <property type="evidence" value="ECO:0007669"/>
    <property type="project" value="UniProtKB-SubCell"/>
</dbReference>
<evidence type="ECO:0000256" key="8">
    <source>
        <dbReference type="ARBA" id="ARBA00023242"/>
    </source>
</evidence>